<dbReference type="RefSeq" id="WP_179827038.1">
    <property type="nucleotide sequence ID" value="NZ_JACCFS010000001.1"/>
</dbReference>
<accession>A0A7Z0ET79</accession>
<dbReference type="EMBL" id="JACCFS010000001">
    <property type="protein sequence ID" value="NYJ36823.1"/>
    <property type="molecule type" value="Genomic_DNA"/>
</dbReference>
<comment type="caution">
    <text evidence="2">The sequence shown here is derived from an EMBL/GenBank/DDBJ whole genome shotgun (WGS) entry which is preliminary data.</text>
</comment>
<dbReference type="AlphaFoldDB" id="A0A7Z0ET79"/>
<evidence type="ECO:0000256" key="1">
    <source>
        <dbReference type="SAM" id="MobiDB-lite"/>
    </source>
</evidence>
<dbReference type="Proteomes" id="UP000572051">
    <property type="component" value="Unassembled WGS sequence"/>
</dbReference>
<organism evidence="2 3">
    <name type="scientific">Nocardiopsis aegyptia</name>
    <dbReference type="NCBI Taxonomy" id="220378"/>
    <lineage>
        <taxon>Bacteria</taxon>
        <taxon>Bacillati</taxon>
        <taxon>Actinomycetota</taxon>
        <taxon>Actinomycetes</taxon>
        <taxon>Streptosporangiales</taxon>
        <taxon>Nocardiopsidaceae</taxon>
        <taxon>Nocardiopsis</taxon>
    </lineage>
</organism>
<gene>
    <name evidence="2" type="ORF">HNR10_004704</name>
</gene>
<proteinExistence type="predicted"/>
<feature type="region of interest" description="Disordered" evidence="1">
    <location>
        <begin position="1"/>
        <end position="52"/>
    </location>
</feature>
<reference evidence="2 3" key="1">
    <citation type="submission" date="2020-07" db="EMBL/GenBank/DDBJ databases">
        <title>Sequencing the genomes of 1000 actinobacteria strains.</title>
        <authorList>
            <person name="Klenk H.-P."/>
        </authorList>
    </citation>
    <scope>NUCLEOTIDE SEQUENCE [LARGE SCALE GENOMIC DNA]</scope>
    <source>
        <strain evidence="2 3">DSM 44442</strain>
    </source>
</reference>
<protein>
    <submittedName>
        <fullName evidence="2">Uncharacterized protein</fullName>
    </submittedName>
</protein>
<name>A0A7Z0ET79_9ACTN</name>
<feature type="compositionally biased region" description="Basic and acidic residues" evidence="1">
    <location>
        <begin position="39"/>
        <end position="52"/>
    </location>
</feature>
<evidence type="ECO:0000313" key="2">
    <source>
        <dbReference type="EMBL" id="NYJ36823.1"/>
    </source>
</evidence>
<sequence>MPGPKDRRPNPFLDDLDVLPDTTSDERSVGWGEDAERDDTDRLNADRPPHWG</sequence>
<keyword evidence="3" id="KW-1185">Reference proteome</keyword>
<evidence type="ECO:0000313" key="3">
    <source>
        <dbReference type="Proteomes" id="UP000572051"/>
    </source>
</evidence>